<dbReference type="EMBL" id="GG686832">
    <property type="protein sequence ID" value="EEQ98135.1"/>
    <property type="molecule type" value="Genomic_DNA"/>
</dbReference>
<name>C5LYW1_PERM5</name>
<dbReference type="Proteomes" id="UP000007800">
    <property type="component" value="Unassembled WGS sequence"/>
</dbReference>
<protein>
    <submittedName>
        <fullName evidence="3">Uncharacterized protein</fullName>
    </submittedName>
</protein>
<keyword evidence="4" id="KW-1185">Reference proteome</keyword>
<evidence type="ECO:0000313" key="4">
    <source>
        <dbReference type="Proteomes" id="UP000007800"/>
    </source>
</evidence>
<evidence type="ECO:0000256" key="1">
    <source>
        <dbReference type="SAM" id="Coils"/>
    </source>
</evidence>
<feature type="coiled-coil region" evidence="1">
    <location>
        <begin position="411"/>
        <end position="598"/>
    </location>
</feature>
<feature type="region of interest" description="Disordered" evidence="2">
    <location>
        <begin position="286"/>
        <end position="339"/>
    </location>
</feature>
<proteinExistence type="predicted"/>
<organism evidence="4">
    <name type="scientific">Perkinsus marinus (strain ATCC 50983 / TXsc)</name>
    <dbReference type="NCBI Taxonomy" id="423536"/>
    <lineage>
        <taxon>Eukaryota</taxon>
        <taxon>Sar</taxon>
        <taxon>Alveolata</taxon>
        <taxon>Perkinsozoa</taxon>
        <taxon>Perkinsea</taxon>
        <taxon>Perkinsida</taxon>
        <taxon>Perkinsidae</taxon>
        <taxon>Perkinsus</taxon>
    </lineage>
</organism>
<accession>C5LYW1</accession>
<dbReference type="RefSeq" id="XP_002765418.1">
    <property type="nucleotide sequence ID" value="XM_002765372.1"/>
</dbReference>
<sequence length="607" mass="69160">MNGFMWNTLEPVENRIATLEAFAVGLTKYYSQLLQDCRPAGLPGWKFADHEIERLVVILSYLYENQNGYYLQQRNTARRARVNEETQASRYIVDMDVDPKKPGSFAPLWATIGAVNQVDQHIGCSPRSVKLVAKKHIFLILPDRDASVGMKSGKAVRIFPCSLNSHDSLRRWHAGEKVAENAVALSWTPSSGKTRATKGRVKVEAKAIEEDDWVPGSNLRPFQCAPVTDCDPRINRNGSSVMNISIDPSVLEEHLRSDKSRVEAQEAEQVLLHVIQARPFHVMLSSIPSRGSGSSGAERGETDVSARSQKRTRDLRSARQKVKKKDGTHSNTGSYHRGQLVRPSVVYDSVFDLTLEHDEAPDVSRIDPAPSTASVAALLELEEARRALSVALDKELESQRKIKLLQKQLESGREAQEVKQLRRELSRTKEKLEKVEAEAREKIRTLQRELALELEAKDEALKQTEVLEEKLERKQASQEEALDNMKSLRKELKKKTERLRALQQQQEMMGMVDDKRVVSLEQELQTENQNVMRSLRRELERKEVMMKNLRDQLEKVKGSMGALRAEKEEARNASRQAVLRLEGELAEAEAKVKEFKEEQAYIQWWLW</sequence>
<feature type="compositionally biased region" description="Low complexity" evidence="2">
    <location>
        <begin position="286"/>
        <end position="297"/>
    </location>
</feature>
<evidence type="ECO:0000256" key="2">
    <source>
        <dbReference type="SAM" id="MobiDB-lite"/>
    </source>
</evidence>
<dbReference type="GeneID" id="9040568"/>
<reference evidence="3 4" key="1">
    <citation type="submission" date="2008-07" db="EMBL/GenBank/DDBJ databases">
        <authorList>
            <person name="El-Sayed N."/>
            <person name="Caler E."/>
            <person name="Inman J."/>
            <person name="Amedeo P."/>
            <person name="Hass B."/>
            <person name="Wortman J."/>
        </authorList>
    </citation>
    <scope>NUCLEOTIDE SEQUENCE [LARGE SCALE GENOMIC DNA]</scope>
    <source>
        <strain evidence="4">ATCC 50983 / TXsc</strain>
    </source>
</reference>
<gene>
    <name evidence="3" type="ORF">Pmar_PMAR002414</name>
</gene>
<dbReference type="InParanoid" id="C5LYW1"/>
<evidence type="ECO:0000313" key="3">
    <source>
        <dbReference type="EMBL" id="EEQ98135.1"/>
    </source>
</evidence>
<keyword evidence="1" id="KW-0175">Coiled coil</keyword>
<dbReference type="AlphaFoldDB" id="C5LYW1"/>